<dbReference type="RefSeq" id="WP_225356393.1">
    <property type="nucleotide sequence ID" value="NZ_BCMI01000030.1"/>
</dbReference>
<evidence type="ECO:0000256" key="1">
    <source>
        <dbReference type="ARBA" id="ARBA00006739"/>
    </source>
</evidence>
<organism evidence="5 6">
    <name type="scientific">Secundilactobacillus pentosiphilus</name>
    <dbReference type="NCBI Taxonomy" id="1714682"/>
    <lineage>
        <taxon>Bacteria</taxon>
        <taxon>Bacillati</taxon>
        <taxon>Bacillota</taxon>
        <taxon>Bacilli</taxon>
        <taxon>Lactobacillales</taxon>
        <taxon>Lactobacillaceae</taxon>
        <taxon>Secundilactobacillus</taxon>
    </lineage>
</organism>
<dbReference type="PANTHER" id="PTHR43685">
    <property type="entry name" value="GLYCOSYLTRANSFERASE"/>
    <property type="match status" value="1"/>
</dbReference>
<name>A0A1Z5IYQ9_9LACO</name>
<dbReference type="InterPro" id="IPR029044">
    <property type="entry name" value="Nucleotide-diphossugar_trans"/>
</dbReference>
<evidence type="ECO:0000313" key="5">
    <source>
        <dbReference type="EMBL" id="GAX06925.1"/>
    </source>
</evidence>
<dbReference type="Proteomes" id="UP000198414">
    <property type="component" value="Unassembled WGS sequence"/>
</dbReference>
<dbReference type="InterPro" id="IPR001173">
    <property type="entry name" value="Glyco_trans_2-like"/>
</dbReference>
<evidence type="ECO:0000259" key="4">
    <source>
        <dbReference type="Pfam" id="PF00535"/>
    </source>
</evidence>
<dbReference type="SUPFAM" id="SSF53448">
    <property type="entry name" value="Nucleotide-diphospho-sugar transferases"/>
    <property type="match status" value="1"/>
</dbReference>
<dbReference type="GO" id="GO:0016757">
    <property type="term" value="F:glycosyltransferase activity"/>
    <property type="evidence" value="ECO:0007669"/>
    <property type="project" value="UniProtKB-KW"/>
</dbReference>
<dbReference type="Pfam" id="PF00535">
    <property type="entry name" value="Glycos_transf_2"/>
    <property type="match status" value="1"/>
</dbReference>
<dbReference type="PANTHER" id="PTHR43685:SF5">
    <property type="entry name" value="GLYCOSYLTRANSFERASE EPSE-RELATED"/>
    <property type="match status" value="1"/>
</dbReference>
<gene>
    <name evidence="5" type="ORF">IWT25_02273</name>
</gene>
<reference evidence="5 6" key="1">
    <citation type="submission" date="2015-11" db="EMBL/GenBank/DDBJ databases">
        <title>Draft genome sequences of new species of the genus Lactobacillus isolated from orchardgrass silage.</title>
        <authorList>
            <person name="Tohno M."/>
            <person name="Tanizawa Y."/>
            <person name="Arita M."/>
        </authorList>
    </citation>
    <scope>NUCLEOTIDE SEQUENCE [LARGE SCALE GENOMIC DNA]</scope>
    <source>
        <strain evidence="5 6">IWT25</strain>
    </source>
</reference>
<comment type="caution">
    <text evidence="5">The sequence shown here is derived from an EMBL/GenBank/DDBJ whole genome shotgun (WGS) entry which is preliminary data.</text>
</comment>
<keyword evidence="2" id="KW-0328">Glycosyltransferase</keyword>
<dbReference type="AlphaFoldDB" id="A0A1Z5IYQ9"/>
<protein>
    <submittedName>
        <fullName evidence="5">Glycosyl transferase</fullName>
    </submittedName>
</protein>
<dbReference type="InterPro" id="IPR050834">
    <property type="entry name" value="Glycosyltransf_2"/>
</dbReference>
<feature type="domain" description="Glycosyltransferase 2-like" evidence="4">
    <location>
        <begin position="6"/>
        <end position="167"/>
    </location>
</feature>
<comment type="similarity">
    <text evidence="1">Belongs to the glycosyltransferase 2 family.</text>
</comment>
<keyword evidence="3 5" id="KW-0808">Transferase</keyword>
<evidence type="ECO:0000313" key="6">
    <source>
        <dbReference type="Proteomes" id="UP000198414"/>
    </source>
</evidence>
<evidence type="ECO:0000256" key="3">
    <source>
        <dbReference type="ARBA" id="ARBA00022679"/>
    </source>
</evidence>
<dbReference type="Gene3D" id="3.90.550.10">
    <property type="entry name" value="Spore Coat Polysaccharide Biosynthesis Protein SpsA, Chain A"/>
    <property type="match status" value="1"/>
</dbReference>
<proteinExistence type="inferred from homology"/>
<dbReference type="EMBL" id="BCMI01000030">
    <property type="protein sequence ID" value="GAX06925.1"/>
    <property type="molecule type" value="Genomic_DNA"/>
</dbReference>
<sequence>MATSYSVLMSVYYKESPEFLRTSMESIRVQTAPTNDFVVVCDGPLTSELDAVLREEQEKFESALHIHRLEKNGGLGNALNEGLKICRNELVARMDSDDISRPDRCEKQLRVFEQNPAIDFTSGTISEFETDPKVPFGERHLPTTNEEIIKFSKKRNPMNHMAVMFKKNAVESAGGYRETFHLFEDYYLWVRMLRKEYKAQNIPDVLVDVRTPADMYLRRGSRDYAKTMMKFHKWLRSIGWTSEIDFLTGAVPHAAVCVMPNGIRKMIYKGLRKE</sequence>
<accession>A0A1Z5IYQ9</accession>
<evidence type="ECO:0000256" key="2">
    <source>
        <dbReference type="ARBA" id="ARBA00022676"/>
    </source>
</evidence>